<accession>A0A0E9Q2D1</accession>
<reference evidence="1" key="2">
    <citation type="journal article" date="2015" name="Fish Shellfish Immunol.">
        <title>Early steps in the European eel (Anguilla anguilla)-Vibrio vulnificus interaction in the gills: Role of the RtxA13 toxin.</title>
        <authorList>
            <person name="Callol A."/>
            <person name="Pajuelo D."/>
            <person name="Ebbesson L."/>
            <person name="Teles M."/>
            <person name="MacKenzie S."/>
            <person name="Amaro C."/>
        </authorList>
    </citation>
    <scope>NUCLEOTIDE SEQUENCE</scope>
</reference>
<evidence type="ECO:0000313" key="1">
    <source>
        <dbReference type="EMBL" id="JAH10894.1"/>
    </source>
</evidence>
<proteinExistence type="predicted"/>
<name>A0A0E9Q2D1_ANGAN</name>
<sequence>MSLEMSLAAFVKLTSFSCTSNPLALHWIIPMVQQCPHEA</sequence>
<reference evidence="1" key="1">
    <citation type="submission" date="2014-11" db="EMBL/GenBank/DDBJ databases">
        <authorList>
            <person name="Amaro Gonzalez C."/>
        </authorList>
    </citation>
    <scope>NUCLEOTIDE SEQUENCE</scope>
</reference>
<dbReference type="EMBL" id="GBXM01097683">
    <property type="protein sequence ID" value="JAH10894.1"/>
    <property type="molecule type" value="Transcribed_RNA"/>
</dbReference>
<dbReference type="AlphaFoldDB" id="A0A0E9Q2D1"/>
<organism evidence="1">
    <name type="scientific">Anguilla anguilla</name>
    <name type="common">European freshwater eel</name>
    <name type="synonym">Muraena anguilla</name>
    <dbReference type="NCBI Taxonomy" id="7936"/>
    <lineage>
        <taxon>Eukaryota</taxon>
        <taxon>Metazoa</taxon>
        <taxon>Chordata</taxon>
        <taxon>Craniata</taxon>
        <taxon>Vertebrata</taxon>
        <taxon>Euteleostomi</taxon>
        <taxon>Actinopterygii</taxon>
        <taxon>Neopterygii</taxon>
        <taxon>Teleostei</taxon>
        <taxon>Anguilliformes</taxon>
        <taxon>Anguillidae</taxon>
        <taxon>Anguilla</taxon>
    </lineage>
</organism>
<protein>
    <submittedName>
        <fullName evidence="1">Uncharacterized protein</fullName>
    </submittedName>
</protein>